<comment type="caution">
    <text evidence="1">The sequence shown here is derived from an EMBL/GenBank/DDBJ whole genome shotgun (WGS) entry which is preliminary data.</text>
</comment>
<reference evidence="1 2" key="1">
    <citation type="journal article" date="2022" name="DNA Res.">
        <title>Chromosomal-level genome assembly of the orchid tree Bauhinia variegata (Leguminosae; Cercidoideae) supports the allotetraploid origin hypothesis of Bauhinia.</title>
        <authorList>
            <person name="Zhong Y."/>
            <person name="Chen Y."/>
            <person name="Zheng D."/>
            <person name="Pang J."/>
            <person name="Liu Y."/>
            <person name="Luo S."/>
            <person name="Meng S."/>
            <person name="Qian L."/>
            <person name="Wei D."/>
            <person name="Dai S."/>
            <person name="Zhou R."/>
        </authorList>
    </citation>
    <scope>NUCLEOTIDE SEQUENCE [LARGE SCALE GENOMIC DNA]</scope>
    <source>
        <strain evidence="1">BV-YZ2020</strain>
    </source>
</reference>
<keyword evidence="2" id="KW-1185">Reference proteome</keyword>
<dbReference type="EMBL" id="CM039428">
    <property type="protein sequence ID" value="KAI4351679.1"/>
    <property type="molecule type" value="Genomic_DNA"/>
</dbReference>
<dbReference type="Proteomes" id="UP000828941">
    <property type="component" value="Chromosome 3"/>
</dbReference>
<accession>A0ACB9PUY2</accession>
<name>A0ACB9PUY2_BAUVA</name>
<evidence type="ECO:0000313" key="1">
    <source>
        <dbReference type="EMBL" id="KAI4351679.1"/>
    </source>
</evidence>
<sequence length="116" mass="12950">MANNVAGWVVALAQVIYAVGWCKEGWKGFSWLAFRDIWAFARLTFASSIMICLEHWYNTSIVILAGQLPNPVIAVGSFSICLNFQGWQFMMLLGINAAISVRVSNKLGMWHPRAAK</sequence>
<gene>
    <name evidence="1" type="ORF">L6164_006015</name>
</gene>
<proteinExistence type="predicted"/>
<protein>
    <submittedName>
        <fullName evidence="1">Uncharacterized protein</fullName>
    </submittedName>
</protein>
<organism evidence="1 2">
    <name type="scientific">Bauhinia variegata</name>
    <name type="common">Purple orchid tree</name>
    <name type="synonym">Phanera variegata</name>
    <dbReference type="NCBI Taxonomy" id="167791"/>
    <lineage>
        <taxon>Eukaryota</taxon>
        <taxon>Viridiplantae</taxon>
        <taxon>Streptophyta</taxon>
        <taxon>Embryophyta</taxon>
        <taxon>Tracheophyta</taxon>
        <taxon>Spermatophyta</taxon>
        <taxon>Magnoliopsida</taxon>
        <taxon>eudicotyledons</taxon>
        <taxon>Gunneridae</taxon>
        <taxon>Pentapetalae</taxon>
        <taxon>rosids</taxon>
        <taxon>fabids</taxon>
        <taxon>Fabales</taxon>
        <taxon>Fabaceae</taxon>
        <taxon>Cercidoideae</taxon>
        <taxon>Cercideae</taxon>
        <taxon>Bauhiniinae</taxon>
        <taxon>Bauhinia</taxon>
    </lineage>
</organism>
<evidence type="ECO:0000313" key="2">
    <source>
        <dbReference type="Proteomes" id="UP000828941"/>
    </source>
</evidence>